<reference evidence="11 12" key="1">
    <citation type="submission" date="2016-10" db="EMBL/GenBank/DDBJ databases">
        <authorList>
            <person name="de Groot N.N."/>
        </authorList>
    </citation>
    <scope>NUCLEOTIDE SEQUENCE [LARGE SCALE GENOMIC DNA]</scope>
    <source>
        <strain evidence="11 12">Calf135</strain>
    </source>
</reference>
<dbReference type="GO" id="GO:0004159">
    <property type="term" value="F:dihydropyrimidine dehydrogenase (NAD+) activity"/>
    <property type="evidence" value="ECO:0007669"/>
    <property type="project" value="UniProtKB-EC"/>
</dbReference>
<evidence type="ECO:0000256" key="4">
    <source>
        <dbReference type="ARBA" id="ARBA00047685"/>
    </source>
</evidence>
<keyword evidence="1" id="KW-0560">Oxidoreductase</keyword>
<dbReference type="OrthoDB" id="9803192at2"/>
<sequence length="408" mass="44329">MSEVKKVNYTKQADVDFDLRLAMEEATRCLLCEDAPCSQGCPAGTNPAKFIRSIRFRNFKGAAETIRENNILGGSCALVCPYGNLCEEACSRCGIDRPIQIGKLQKFAINHEKETEMTILKAGERIDKKVVCVGAGPASLACAAKLEENGVDVTIIEKFGKAGGVLTYGITPSRLPQEVVDHDIKQVEKLGVDFKFNTEVKGNEGIKELLKEYDAVFVGVGLWTASVPEIPGVDSKNVFTAQEFLKNARVNNGNIELGNDILVIGGGDVAMDCASTAKQLGAKNVAIVYRRTIEEAPVYHEELKYVQAMGVPIITRFAPDKIIADDNGCVEKMSFKSWDNVGEMTMKADTVIFAIGQKAEESFKNIIKDEAVFVNGDIVNGGKTVVQAVADGKESALEILDYLNKEAK</sequence>
<feature type="domain" description="FAD/NAD(P)-binding" evidence="9">
    <location>
        <begin position="128"/>
        <end position="369"/>
    </location>
</feature>
<dbReference type="SUPFAM" id="SSF46548">
    <property type="entry name" value="alpha-helical ferredoxin"/>
    <property type="match status" value="1"/>
</dbReference>
<organism evidence="11 12">
    <name type="scientific">Peptostreptococcus russellii</name>
    <dbReference type="NCBI Taxonomy" id="215200"/>
    <lineage>
        <taxon>Bacteria</taxon>
        <taxon>Bacillati</taxon>
        <taxon>Bacillota</taxon>
        <taxon>Clostridia</taxon>
        <taxon>Peptostreptococcales</taxon>
        <taxon>Peptostreptococcaceae</taxon>
        <taxon>Peptostreptococcus</taxon>
    </lineage>
</organism>
<dbReference type="EMBL" id="FODF01000027">
    <property type="protein sequence ID" value="SEN90090.1"/>
    <property type="molecule type" value="Genomic_DNA"/>
</dbReference>
<dbReference type="PRINTS" id="PR00419">
    <property type="entry name" value="ADXRDTASE"/>
</dbReference>
<dbReference type="PANTHER" id="PTHR43073">
    <property type="entry name" value="DIHYDROPYRIMIDINE DEHYDROGENASE [NADP(+)]"/>
    <property type="match status" value="1"/>
</dbReference>
<proteinExistence type="predicted"/>
<dbReference type="InterPro" id="IPR023753">
    <property type="entry name" value="FAD/NAD-binding_dom"/>
</dbReference>
<dbReference type="STRING" id="215200.SAMN05216454_1272"/>
<keyword evidence="12" id="KW-1185">Reference proteome</keyword>
<dbReference type="InterPro" id="IPR028261">
    <property type="entry name" value="DPD_II"/>
</dbReference>
<protein>
    <recommendedName>
        <fullName evidence="8">dihydrouracil dehydrogenase (NAD(+))</fullName>
        <ecNumber evidence="8">1.3.1.1</ecNumber>
    </recommendedName>
    <alternativeName>
        <fullName evidence="3">Dihydrothymine dehydrogenase</fullName>
    </alternativeName>
    <alternativeName>
        <fullName evidence="2">Dihydrouracil dehydrogenase</fullName>
    </alternativeName>
</protein>
<feature type="domain" description="Dihydroprymidine dehydrogenase" evidence="10">
    <location>
        <begin position="11"/>
        <end position="116"/>
    </location>
</feature>
<evidence type="ECO:0000313" key="12">
    <source>
        <dbReference type="Proteomes" id="UP000199512"/>
    </source>
</evidence>
<evidence type="ECO:0000256" key="5">
    <source>
        <dbReference type="ARBA" id="ARBA00048792"/>
    </source>
</evidence>
<evidence type="ECO:0000256" key="3">
    <source>
        <dbReference type="ARBA" id="ARBA00032722"/>
    </source>
</evidence>
<accession>A0A1H8KAT8</accession>
<dbReference type="InterPro" id="IPR009051">
    <property type="entry name" value="Helical_ferredxn"/>
</dbReference>
<evidence type="ECO:0000256" key="1">
    <source>
        <dbReference type="ARBA" id="ARBA00023002"/>
    </source>
</evidence>
<comment type="catalytic activity">
    <reaction evidence="5">
        <text>5,6-dihydrouracil + NAD(+) = uracil + NADH + H(+)</text>
        <dbReference type="Rhea" id="RHEA:20189"/>
        <dbReference type="ChEBI" id="CHEBI:15378"/>
        <dbReference type="ChEBI" id="CHEBI:15901"/>
        <dbReference type="ChEBI" id="CHEBI:17568"/>
        <dbReference type="ChEBI" id="CHEBI:57540"/>
        <dbReference type="ChEBI" id="CHEBI:57945"/>
        <dbReference type="EC" id="1.3.1.1"/>
    </reaction>
</comment>
<name>A0A1H8KAT8_9FIRM</name>
<evidence type="ECO:0000256" key="6">
    <source>
        <dbReference type="ARBA" id="ARBA00049578"/>
    </source>
</evidence>
<evidence type="ECO:0000256" key="7">
    <source>
        <dbReference type="ARBA" id="ARBA00049714"/>
    </source>
</evidence>
<dbReference type="InterPro" id="IPR036188">
    <property type="entry name" value="FAD/NAD-bd_sf"/>
</dbReference>
<dbReference type="Gene3D" id="3.50.50.60">
    <property type="entry name" value="FAD/NAD(P)-binding domain"/>
    <property type="match status" value="2"/>
</dbReference>
<dbReference type="EC" id="1.3.1.1" evidence="8"/>
<dbReference type="Pfam" id="PF14691">
    <property type="entry name" value="Fer4_20"/>
    <property type="match status" value="1"/>
</dbReference>
<dbReference type="Proteomes" id="UP000199512">
    <property type="component" value="Unassembled WGS sequence"/>
</dbReference>
<gene>
    <name evidence="11" type="ORF">SAMN05216454_1272</name>
</gene>
<comment type="subunit">
    <text evidence="7">Heterotetramer of 2 PreA and 2 PreT subunits.</text>
</comment>
<dbReference type="AlphaFoldDB" id="A0A1H8KAT8"/>
<dbReference type="GO" id="GO:0051536">
    <property type="term" value="F:iron-sulfur cluster binding"/>
    <property type="evidence" value="ECO:0007669"/>
    <property type="project" value="InterPro"/>
</dbReference>
<evidence type="ECO:0000259" key="9">
    <source>
        <dbReference type="Pfam" id="PF07992"/>
    </source>
</evidence>
<dbReference type="RefSeq" id="WP_091976120.1">
    <property type="nucleotide sequence ID" value="NZ_FODF01000027.1"/>
</dbReference>
<comment type="catalytic activity">
    <reaction evidence="4">
        <text>5,6-dihydrothymine + NAD(+) = thymine + NADH + H(+)</text>
        <dbReference type="Rhea" id="RHEA:28791"/>
        <dbReference type="ChEBI" id="CHEBI:15378"/>
        <dbReference type="ChEBI" id="CHEBI:17821"/>
        <dbReference type="ChEBI" id="CHEBI:27468"/>
        <dbReference type="ChEBI" id="CHEBI:57540"/>
        <dbReference type="ChEBI" id="CHEBI:57945"/>
        <dbReference type="EC" id="1.3.1.1"/>
    </reaction>
</comment>
<evidence type="ECO:0000256" key="2">
    <source>
        <dbReference type="ARBA" id="ARBA00030119"/>
    </source>
</evidence>
<dbReference type="SUPFAM" id="SSF51971">
    <property type="entry name" value="Nucleotide-binding domain"/>
    <property type="match status" value="1"/>
</dbReference>
<dbReference type="Pfam" id="PF07992">
    <property type="entry name" value="Pyr_redox_2"/>
    <property type="match status" value="1"/>
</dbReference>
<comment type="function">
    <text evidence="6">Involved in pyrimidine base degradation. Catalyzes physiologically the reduction of uracil to 5,6-dihydrouracil (DHU) by using NADH as a specific cosubstrate. It also catalyzes the reverse reaction and the reduction of thymine to 5,6-dihydrothymine (DHT).</text>
</comment>
<dbReference type="PANTHER" id="PTHR43073:SF2">
    <property type="entry name" value="DIHYDROPYRIMIDINE DEHYDROGENASE [NADP(+)]"/>
    <property type="match status" value="1"/>
</dbReference>
<evidence type="ECO:0000259" key="10">
    <source>
        <dbReference type="Pfam" id="PF14691"/>
    </source>
</evidence>
<evidence type="ECO:0000313" key="11">
    <source>
        <dbReference type="EMBL" id="SEN90090.1"/>
    </source>
</evidence>
<dbReference type="Gene3D" id="1.10.1060.10">
    <property type="entry name" value="Alpha-helical ferredoxin"/>
    <property type="match status" value="1"/>
</dbReference>
<evidence type="ECO:0000256" key="8">
    <source>
        <dbReference type="ARBA" id="ARBA00049728"/>
    </source>
</evidence>